<protein>
    <submittedName>
        <fullName evidence="3">Uncharacterized protein</fullName>
    </submittedName>
</protein>
<accession>A0A1R2CA59</accession>
<organism evidence="3 4">
    <name type="scientific">Stentor coeruleus</name>
    <dbReference type="NCBI Taxonomy" id="5963"/>
    <lineage>
        <taxon>Eukaryota</taxon>
        <taxon>Sar</taxon>
        <taxon>Alveolata</taxon>
        <taxon>Ciliophora</taxon>
        <taxon>Postciliodesmatophora</taxon>
        <taxon>Heterotrichea</taxon>
        <taxon>Heterotrichida</taxon>
        <taxon>Stentoridae</taxon>
        <taxon>Stentor</taxon>
    </lineage>
</organism>
<reference evidence="3 4" key="1">
    <citation type="submission" date="2016-11" db="EMBL/GenBank/DDBJ databases">
        <title>The macronuclear genome of Stentor coeruleus: a giant cell with tiny introns.</title>
        <authorList>
            <person name="Slabodnick M."/>
            <person name="Ruby J.G."/>
            <person name="Reiff S.B."/>
            <person name="Swart E.C."/>
            <person name="Gosai S."/>
            <person name="Prabakaran S."/>
            <person name="Witkowska E."/>
            <person name="Larue G.E."/>
            <person name="Fisher S."/>
            <person name="Freeman R.M."/>
            <person name="Gunawardena J."/>
            <person name="Chu W."/>
            <person name="Stover N.A."/>
            <person name="Gregory B.D."/>
            <person name="Nowacki M."/>
            <person name="Derisi J."/>
            <person name="Roy S.W."/>
            <person name="Marshall W.F."/>
            <person name="Sood P."/>
        </authorList>
    </citation>
    <scope>NUCLEOTIDE SEQUENCE [LARGE SCALE GENOMIC DNA]</scope>
    <source>
        <strain evidence="3">WM001</strain>
    </source>
</reference>
<evidence type="ECO:0000313" key="3">
    <source>
        <dbReference type="EMBL" id="OMJ85879.1"/>
    </source>
</evidence>
<sequence>MDNSDDWCYFEKIAEIDLDIPYDANHTQNLISVNNKFGWVFLAIFQNLHIIKSEQLITYFNSNKPNSELKFSSEITHVYTDDYGKTLAIGRECNLDLLSFTEAIQGQNKSKAFILSAPIKNLEFFQNWLSVLLQSDTLELYQNTEKYSEKTNISSFAFTNDFKGIYFSSGSIFIATIPDFNIEKQVNVDYIPYSIGKFENYIPILGMISGIPNLFIYNNDLTIIEKLDCIETFPFSPHESLENFNKENLPFIGSFYYMPTRKTLAFSSTCAVSIDLLMTDNDFSIVNFEENTEGQCKVGWKDSYECVFRGFAFVTSYGPPKEDYEYKLKDSFYNIAQPPLVLYIGSNGVISLRKFIDLRERFLKDNLCVESKNVFNCREEVKFDVKTPIKKVEEKKETIVDSSDNKKKSLANENVFGNKTIEDKNSGLNLSSLSLSSENKNIFQTPSNKTPDVDSKNLGPQSKIGSTINPTSPIKNSFFVGEQPAKIENKQLNAPLIKPGEMAFFLNSTPKTEEKKLSAPLVNNDTNPFKNFQLKTEEQKIKTLSSKPENIPAVNNQLQSEEEEKKNKKPENSFLTPSQPKSDSIKPNSLFVKPGENNFFLNSQAKPEEQKLFSTFKQPEPGKFNLNPEPGKLNLNPEPGKFNLNPEPGKLNLNPEPGKFNLNPSPGKLNLNPEPATKDLKPAPVKPPEKPATISSKLMNEINEISKLIFGDIKKALSQLETKKISEAGLKTRETNILSLKPRIKKLSENYIKAKDNTNFLARNLDEFSLDIEDIRKVIDEDQTQATDDSHIGLFNTVKENERNLNIFKIYIDNSMTGMIHFIKGIKKDLGFKVDNIGTTSRFIKTRAYVPLQEEKVLITEEVLRKVIINRKNQAFEKLQDLKNKCKGLNRSTGRYSFDLD</sequence>
<dbReference type="Gene3D" id="2.130.10.10">
    <property type="entry name" value="YVTN repeat-like/Quinoprotein amine dehydrogenase"/>
    <property type="match status" value="1"/>
</dbReference>
<evidence type="ECO:0000256" key="1">
    <source>
        <dbReference type="SAM" id="Coils"/>
    </source>
</evidence>
<dbReference type="AlphaFoldDB" id="A0A1R2CA59"/>
<feature type="coiled-coil region" evidence="1">
    <location>
        <begin position="865"/>
        <end position="892"/>
    </location>
</feature>
<feature type="compositionally biased region" description="Polar residues" evidence="2">
    <location>
        <begin position="458"/>
        <end position="470"/>
    </location>
</feature>
<dbReference type="OrthoDB" id="10686671at2759"/>
<feature type="region of interest" description="Disordered" evidence="2">
    <location>
        <begin position="618"/>
        <end position="691"/>
    </location>
</feature>
<evidence type="ECO:0000256" key="2">
    <source>
        <dbReference type="SAM" id="MobiDB-lite"/>
    </source>
</evidence>
<comment type="caution">
    <text evidence="3">The sequence shown here is derived from an EMBL/GenBank/DDBJ whole genome shotgun (WGS) entry which is preliminary data.</text>
</comment>
<feature type="region of interest" description="Disordered" evidence="2">
    <location>
        <begin position="541"/>
        <end position="591"/>
    </location>
</feature>
<dbReference type="EMBL" id="MPUH01000223">
    <property type="protein sequence ID" value="OMJ85879.1"/>
    <property type="molecule type" value="Genomic_DNA"/>
</dbReference>
<keyword evidence="1" id="KW-0175">Coiled coil</keyword>
<keyword evidence="4" id="KW-1185">Reference proteome</keyword>
<dbReference type="Proteomes" id="UP000187209">
    <property type="component" value="Unassembled WGS sequence"/>
</dbReference>
<dbReference type="InterPro" id="IPR015943">
    <property type="entry name" value="WD40/YVTN_repeat-like_dom_sf"/>
</dbReference>
<name>A0A1R2CA59_9CILI</name>
<gene>
    <name evidence="3" type="ORF">SteCoe_12721</name>
</gene>
<proteinExistence type="predicted"/>
<evidence type="ECO:0000313" key="4">
    <source>
        <dbReference type="Proteomes" id="UP000187209"/>
    </source>
</evidence>
<feature type="region of interest" description="Disordered" evidence="2">
    <location>
        <begin position="441"/>
        <end position="470"/>
    </location>
</feature>
<feature type="compositionally biased region" description="Polar residues" evidence="2">
    <location>
        <begin position="542"/>
        <end position="559"/>
    </location>
</feature>
<feature type="compositionally biased region" description="Polar residues" evidence="2">
    <location>
        <begin position="573"/>
        <end position="587"/>
    </location>
</feature>